<dbReference type="Proteomes" id="UP000310016">
    <property type="component" value="Unassembled WGS sequence"/>
</dbReference>
<dbReference type="OrthoDB" id="9808669at2"/>
<keyword evidence="3 4" id="KW-0808">Transferase</keyword>
<dbReference type="EMBL" id="SUMF01000002">
    <property type="protein sequence ID" value="TJZ77673.1"/>
    <property type="molecule type" value="Genomic_DNA"/>
</dbReference>
<dbReference type="Pfam" id="PF02801">
    <property type="entry name" value="Ketoacyl-synt_C"/>
    <property type="match status" value="1"/>
</dbReference>
<feature type="domain" description="Ketosynthase family 3 (KS3)" evidence="6">
    <location>
        <begin position="46"/>
        <end position="443"/>
    </location>
</feature>
<dbReference type="PROSITE" id="PS52004">
    <property type="entry name" value="KS3_2"/>
    <property type="match status" value="1"/>
</dbReference>
<evidence type="ECO:0000256" key="3">
    <source>
        <dbReference type="ARBA" id="ARBA00022679"/>
    </source>
</evidence>
<comment type="caution">
    <text evidence="7">The sequence shown here is derived from an EMBL/GenBank/DDBJ whole genome shotgun (WGS) entry which is preliminary data.</text>
</comment>
<name>A0A4U0Q8Q5_9NEIS</name>
<dbReference type="CDD" id="cd00834">
    <property type="entry name" value="KAS_I_II"/>
    <property type="match status" value="1"/>
</dbReference>
<dbReference type="SUPFAM" id="SSF53901">
    <property type="entry name" value="Thiolase-like"/>
    <property type="match status" value="2"/>
</dbReference>
<dbReference type="GO" id="GO:0006633">
    <property type="term" value="P:fatty acid biosynthetic process"/>
    <property type="evidence" value="ECO:0007669"/>
    <property type="project" value="InterPro"/>
</dbReference>
<evidence type="ECO:0000313" key="8">
    <source>
        <dbReference type="Proteomes" id="UP000310016"/>
    </source>
</evidence>
<comment type="pathway">
    <text evidence="1">Lipid metabolism; fatty acid biosynthesis.</text>
</comment>
<dbReference type="PROSITE" id="PS00606">
    <property type="entry name" value="KS3_1"/>
    <property type="match status" value="1"/>
</dbReference>
<dbReference type="SMART" id="SM00825">
    <property type="entry name" value="PKS_KS"/>
    <property type="match status" value="1"/>
</dbReference>
<evidence type="ECO:0000256" key="1">
    <source>
        <dbReference type="ARBA" id="ARBA00005194"/>
    </source>
</evidence>
<gene>
    <name evidence="7" type="ORF">FAZ21_04940</name>
</gene>
<evidence type="ECO:0000256" key="4">
    <source>
        <dbReference type="RuleBase" id="RU003694"/>
    </source>
</evidence>
<dbReference type="InterPro" id="IPR016039">
    <property type="entry name" value="Thiolase-like"/>
</dbReference>
<dbReference type="Pfam" id="PF00109">
    <property type="entry name" value="ketoacyl-synt"/>
    <property type="match status" value="1"/>
</dbReference>
<proteinExistence type="inferred from homology"/>
<sequence length="449" mass="46391">MRHHGGRAPRGERGAAGIAAGESAAVASPTRVVNASREALMKSANPPRIVVTGMGAVTTIGRDVPTFFANALAGAIGISAVRGIDVSRMNSDRGGEVHDFDIAEHFPGRADLAQLGRAKQLALAAARQCVEDAGFPIAEHAFDVGVALGYTQGESKELEFCCDQIAAGRLDDEGLRAFAGYAPQTVSQGIGHEFGACGPMITIGNACSASNFAIGAAIDLMRRGDAVAMIVGGADAFSRYGYAGFSRLGAIAPDVPRPFSRDRQGMVPAEGAAMLFIETLDSALARGAVIHAEITGYGESCDAHHITQPNPAGIAQAARAALDSAQLAPEAVCYLSVHGTGTQASDKVESAAFTQLFGERIPPLSSVKSMVGHAMGAASAIECVAAVSSLKAQVLTPTMNHLGPDEQCPVDCVPLQARPARVRNVLKTASAFGGNNAVVLFRQYPAQED</sequence>
<accession>A0A4U0Q8Q5</accession>
<dbReference type="InterPro" id="IPR000794">
    <property type="entry name" value="Beta-ketoacyl_synthase"/>
</dbReference>
<comment type="similarity">
    <text evidence="2 4">Belongs to the thiolase-like superfamily. Beta-ketoacyl-ACP synthases family.</text>
</comment>
<reference evidence="7 8" key="1">
    <citation type="submission" date="2019-04" db="EMBL/GenBank/DDBJ databases">
        <title>Chitiniphilus eburnea sp. nov., a novel chitinolytic bacterium isolated from aquaculture sludge.</title>
        <authorList>
            <person name="Sheng M."/>
        </authorList>
    </citation>
    <scope>NUCLEOTIDE SEQUENCE [LARGE SCALE GENOMIC DNA]</scope>
    <source>
        <strain evidence="7 8">HX-2-15</strain>
    </source>
</reference>
<dbReference type="InterPro" id="IPR020841">
    <property type="entry name" value="PKS_Beta-ketoAc_synthase_dom"/>
</dbReference>
<dbReference type="Gene3D" id="3.40.47.10">
    <property type="match status" value="1"/>
</dbReference>
<keyword evidence="8" id="KW-1185">Reference proteome</keyword>
<dbReference type="InterPro" id="IPR014031">
    <property type="entry name" value="Ketoacyl_synth_C"/>
</dbReference>
<dbReference type="GO" id="GO:0005829">
    <property type="term" value="C:cytosol"/>
    <property type="evidence" value="ECO:0007669"/>
    <property type="project" value="TreeGrafter"/>
</dbReference>
<evidence type="ECO:0000256" key="2">
    <source>
        <dbReference type="ARBA" id="ARBA00008467"/>
    </source>
</evidence>
<dbReference type="PANTHER" id="PTHR11712:SF336">
    <property type="entry name" value="3-OXOACYL-[ACYL-CARRIER-PROTEIN] SYNTHASE, MITOCHONDRIAL"/>
    <property type="match status" value="1"/>
</dbReference>
<dbReference type="AlphaFoldDB" id="A0A4U0Q8Q5"/>
<dbReference type="PANTHER" id="PTHR11712">
    <property type="entry name" value="POLYKETIDE SYNTHASE-RELATED"/>
    <property type="match status" value="1"/>
</dbReference>
<organism evidence="7 8">
    <name type="scientific">Chitiniphilus eburneus</name>
    <dbReference type="NCBI Taxonomy" id="2571148"/>
    <lineage>
        <taxon>Bacteria</taxon>
        <taxon>Pseudomonadati</taxon>
        <taxon>Pseudomonadota</taxon>
        <taxon>Betaproteobacteria</taxon>
        <taxon>Neisseriales</taxon>
        <taxon>Chitinibacteraceae</taxon>
        <taxon>Chitiniphilus</taxon>
    </lineage>
</organism>
<evidence type="ECO:0000313" key="7">
    <source>
        <dbReference type="EMBL" id="TJZ77673.1"/>
    </source>
</evidence>
<dbReference type="GO" id="GO:0004315">
    <property type="term" value="F:3-oxoacyl-[acyl-carrier-protein] synthase activity"/>
    <property type="evidence" value="ECO:0007669"/>
    <property type="project" value="InterPro"/>
</dbReference>
<protein>
    <submittedName>
        <fullName evidence="7">Beta-ketoacyl-[acyl-carrier-protein] synthase family protein</fullName>
    </submittedName>
</protein>
<dbReference type="InterPro" id="IPR018201">
    <property type="entry name" value="Ketoacyl_synth_AS"/>
</dbReference>
<evidence type="ECO:0000259" key="6">
    <source>
        <dbReference type="PROSITE" id="PS52004"/>
    </source>
</evidence>
<dbReference type="InterPro" id="IPR014030">
    <property type="entry name" value="Ketoacyl_synth_N"/>
</dbReference>
<feature type="region of interest" description="Disordered" evidence="5">
    <location>
        <begin position="1"/>
        <end position="22"/>
    </location>
</feature>
<evidence type="ECO:0000256" key="5">
    <source>
        <dbReference type="SAM" id="MobiDB-lite"/>
    </source>
</evidence>